<dbReference type="RefSeq" id="WP_074998392.1">
    <property type="nucleotide sequence ID" value="NZ_FOGO01000001.1"/>
</dbReference>
<organism evidence="2 3">
    <name type="scientific">Streptomyces qinglanensis</name>
    <dbReference type="NCBI Taxonomy" id="943816"/>
    <lineage>
        <taxon>Bacteria</taxon>
        <taxon>Bacillati</taxon>
        <taxon>Actinomycetota</taxon>
        <taxon>Actinomycetes</taxon>
        <taxon>Kitasatosporales</taxon>
        <taxon>Streptomycetaceae</taxon>
        <taxon>Streptomyces</taxon>
    </lineage>
</organism>
<feature type="transmembrane region" description="Helical" evidence="1">
    <location>
        <begin position="24"/>
        <end position="46"/>
    </location>
</feature>
<evidence type="ECO:0000313" key="2">
    <source>
        <dbReference type="EMBL" id="SER36708.1"/>
    </source>
</evidence>
<dbReference type="Proteomes" id="UP000182841">
    <property type="component" value="Unassembled WGS sequence"/>
</dbReference>
<keyword evidence="1" id="KW-0472">Membrane</keyword>
<keyword evidence="1" id="KW-1133">Transmembrane helix</keyword>
<protein>
    <submittedName>
        <fullName evidence="2">Uncharacterized protein</fullName>
    </submittedName>
</protein>
<dbReference type="AlphaFoldDB" id="A0A1H9NL97"/>
<gene>
    <name evidence="2" type="ORF">SAMN05421870_101484</name>
</gene>
<evidence type="ECO:0000313" key="3">
    <source>
        <dbReference type="Proteomes" id="UP000182841"/>
    </source>
</evidence>
<keyword evidence="1" id="KW-0812">Transmembrane</keyword>
<dbReference type="OrthoDB" id="4334501at2"/>
<keyword evidence="3" id="KW-1185">Reference proteome</keyword>
<name>A0A1H9NL97_9ACTN</name>
<sequence>MADDRDDPILIRSRWGTNDYVFNFRNPVACVVFVGLGLLVFGLLYASNHRSTPQWEEGELRSAVKGATAELSEEAQFGPGIPGYGEVLQSRIAKHGPHSESPHSSEHDAGVVGALASPQPEHDYFGESVEEADYTVTADGTDTALCLTVTALANRYGYSSVSFSIRNGSCPAT</sequence>
<reference evidence="3" key="1">
    <citation type="submission" date="2016-10" db="EMBL/GenBank/DDBJ databases">
        <authorList>
            <person name="Varghese N."/>
            <person name="Submissions S."/>
        </authorList>
    </citation>
    <scope>NUCLEOTIDE SEQUENCE [LARGE SCALE GENOMIC DNA]</scope>
    <source>
        <strain evidence="3">CGMCC 4.6825</strain>
    </source>
</reference>
<evidence type="ECO:0000256" key="1">
    <source>
        <dbReference type="SAM" id="Phobius"/>
    </source>
</evidence>
<proteinExistence type="predicted"/>
<dbReference type="EMBL" id="FOGO01000001">
    <property type="protein sequence ID" value="SER36708.1"/>
    <property type="molecule type" value="Genomic_DNA"/>
</dbReference>
<accession>A0A1H9NL97</accession>